<accession>A0A8C6YAN2</accession>
<dbReference type="PANTHER" id="PTHR13388">
    <property type="entry name" value="DETONATOR, ISOFORM E"/>
    <property type="match status" value="1"/>
</dbReference>
<feature type="domain" description="Transmembrane protein family 132 fourth" evidence="10">
    <location>
        <begin position="283"/>
        <end position="380"/>
    </location>
</feature>
<feature type="transmembrane region" description="Helical" evidence="7">
    <location>
        <begin position="728"/>
        <end position="753"/>
    </location>
</feature>
<dbReference type="InterPro" id="IPR031437">
    <property type="entry name" value="Ig_TMEM132_4th"/>
</dbReference>
<evidence type="ECO:0000259" key="13">
    <source>
        <dbReference type="Pfam" id="PF23486"/>
    </source>
</evidence>
<feature type="domain" description="Transmembrane protein TMEM132 cohesin-like" evidence="11">
    <location>
        <begin position="232"/>
        <end position="281"/>
    </location>
</feature>
<dbReference type="PANTHER" id="PTHR13388:SF2">
    <property type="entry name" value="TRANSMEMBRANE PROTEIN 132D"/>
    <property type="match status" value="1"/>
</dbReference>
<evidence type="ECO:0000256" key="6">
    <source>
        <dbReference type="SAM" id="MobiDB-lite"/>
    </source>
</evidence>
<dbReference type="Ensembl" id="ENSNNAT00000026752.1">
    <property type="protein sequence ID" value="ENSNNAP00000025520.1"/>
    <property type="gene ID" value="ENSNNAG00000016607.1"/>
</dbReference>
<sequence length="910" mass="102003">AAAGSKHEFILFIAVASHLEFFVQKFSLLPTYLPVSYHIHNADISFFLKEANQDIMRNSSLQSRVESFLIYKAKRPPTLNATYGPFSIEQAVPQDLLSSSNLFRSTVPRISLNWKLKAYVLNRNVYPSRPKVQVLFYIVGRDWDDYSVLEQLPCLRVFAFRETREVRATCRIGSVFLYQAQGSPPLSELWLDSNVVLQYLPKTLKQGEVLTFMVSVAKNSTQDQFTLSTSPFSSEIMQMDFEMEALSELPGMQFITWQVEYPGGRTSDLSISKIYVSQKDLVGILPLAMEAEILNTAILTGKTVAVPVKVVSVEEDGTVTDLVESVECRSSDEDVIKVSERCDYVFVNGKEMKGKVNAVVYFTYQHLNSPLELTVWVPRLPLQIEVSDTELNQIKGWRIPIVSNKRPVRDSDDEEEDERKGRGCTLQYQHATVRVLTQFVAEPLDSGGQTTYLLGSDWQVDITDLVKNFMQVEEPRIAKLQDGQVLMGQELGMTTLQVSKTEGLEKTVTVLDEKVTITDLGVQLVSGLSLSLQLSTGSNRAIFATAIAHEVLQAEKQEAVMSCWIQFSDGAVMPLDIYDAQDFSLVATSLDEKVVSVHQAPKFKWPFLVAESEGQGLLVKVELVISESCQKSKRKSVLAVGTGNIKVKFGQNDTVSNPSDSKHGRDGVHLENRTADHRESLLDDDGHMQSVPIDFTSFPSQVDLPKSNGDLEEDDAEETPRGLSDLEIGMYALLGVFCLAILVFLINCVTFALKYRHKQAPFEEQEGLRHSHDWVGLSNRTELLENHLNFSTQQEECITAIDRSVDLEESKYLLSANPQKNLNGQLFRSTDSATSPGGKEQKNEQATSPTSKRKRVQFTTFTTISSDGGYPTVNSILTSSEDDIKWVCQDMDLGECKELRNYMEQLHEKV</sequence>
<dbReference type="InterPro" id="IPR031436">
    <property type="entry name" value="TMEM132_C"/>
</dbReference>
<evidence type="ECO:0000259" key="12">
    <source>
        <dbReference type="Pfam" id="PF23481"/>
    </source>
</evidence>
<evidence type="ECO:0000256" key="5">
    <source>
        <dbReference type="ARBA" id="ARBA00023136"/>
    </source>
</evidence>
<evidence type="ECO:0000259" key="9">
    <source>
        <dbReference type="Pfam" id="PF15706"/>
    </source>
</evidence>
<dbReference type="GO" id="GO:0016020">
    <property type="term" value="C:membrane"/>
    <property type="evidence" value="ECO:0007669"/>
    <property type="project" value="UniProtKB-SubCell"/>
</dbReference>
<evidence type="ECO:0000259" key="11">
    <source>
        <dbReference type="Pfam" id="PF23039"/>
    </source>
</evidence>
<comment type="similarity">
    <text evidence="2">Belongs to the TMEM132 family.</text>
</comment>
<dbReference type="Pfam" id="PF15706">
    <property type="entry name" value="TMEM132_C"/>
    <property type="match status" value="1"/>
</dbReference>
<dbReference type="Pfam" id="PF23486">
    <property type="entry name" value="Ig_TMEM132_5th"/>
    <property type="match status" value="1"/>
</dbReference>
<comment type="subcellular location">
    <subcellularLocation>
        <location evidence="1">Membrane</location>
        <topology evidence="1">Single-pass type I membrane protein</topology>
    </subcellularLocation>
</comment>
<dbReference type="GeneTree" id="ENSGT00940000154702"/>
<evidence type="ECO:0008006" key="17">
    <source>
        <dbReference type="Google" id="ProtNLM"/>
    </source>
</evidence>
<evidence type="ECO:0000313" key="16">
    <source>
        <dbReference type="Proteomes" id="UP000694559"/>
    </source>
</evidence>
<proteinExistence type="inferred from homology"/>
<evidence type="ECO:0000256" key="1">
    <source>
        <dbReference type="ARBA" id="ARBA00004479"/>
    </source>
</evidence>
<feature type="domain" description="Transmembrane protein TMEM132 sixth" evidence="14">
    <location>
        <begin position="516"/>
        <end position="631"/>
    </location>
</feature>
<feature type="domain" description="Transmembrane protein TMEM132 C-terminal" evidence="9">
    <location>
        <begin position="697"/>
        <end position="782"/>
    </location>
</feature>
<dbReference type="InterPro" id="IPR026307">
    <property type="entry name" value="TMEM132"/>
</dbReference>
<keyword evidence="4 7" id="KW-1133">Transmembrane helix</keyword>
<protein>
    <recommendedName>
        <fullName evidence="17">Transmembrane protein 132D</fullName>
    </recommendedName>
</protein>
<feature type="compositionally biased region" description="Polar residues" evidence="6">
    <location>
        <begin position="823"/>
        <end position="835"/>
    </location>
</feature>
<evidence type="ECO:0000256" key="4">
    <source>
        <dbReference type="ARBA" id="ARBA00022989"/>
    </source>
</evidence>
<name>A0A8C6YAN2_NAJNA</name>
<dbReference type="InterPro" id="IPR055423">
    <property type="entry name" value="Ig_TMEM132_5th"/>
</dbReference>
<evidence type="ECO:0000259" key="10">
    <source>
        <dbReference type="Pfam" id="PF16070"/>
    </source>
</evidence>
<dbReference type="Pfam" id="PF15705">
    <property type="entry name" value="TMEM132_N"/>
    <property type="match status" value="1"/>
</dbReference>
<keyword evidence="3 7" id="KW-0812">Transmembrane</keyword>
<keyword evidence="5 7" id="KW-0472">Membrane</keyword>
<evidence type="ECO:0000256" key="7">
    <source>
        <dbReference type="SAM" id="Phobius"/>
    </source>
</evidence>
<dbReference type="Pfam" id="PF23487">
    <property type="entry name" value="Ig_TMEM132_6th"/>
    <property type="match status" value="1"/>
</dbReference>
<dbReference type="InterPro" id="IPR055421">
    <property type="entry name" value="TMEM132_3rd"/>
</dbReference>
<feature type="domain" description="Transmembrane protein TMEM132 second Ig-like" evidence="12">
    <location>
        <begin position="115"/>
        <end position="177"/>
    </location>
</feature>
<dbReference type="InterPro" id="IPR055422">
    <property type="entry name" value="Ig_TMEM132_2nd"/>
</dbReference>
<dbReference type="Pfam" id="PF16070">
    <property type="entry name" value="Ig_TMEM132_4th"/>
    <property type="match status" value="1"/>
</dbReference>
<feature type="region of interest" description="Disordered" evidence="6">
    <location>
        <begin position="697"/>
        <end position="719"/>
    </location>
</feature>
<evidence type="ECO:0000259" key="14">
    <source>
        <dbReference type="Pfam" id="PF23487"/>
    </source>
</evidence>
<dbReference type="InterPro" id="IPR031435">
    <property type="entry name" value="TMEM132_N"/>
</dbReference>
<dbReference type="Pfam" id="PF23039">
    <property type="entry name" value="TMEM132_3rd"/>
    <property type="match status" value="2"/>
</dbReference>
<organism evidence="15 16">
    <name type="scientific">Naja naja</name>
    <name type="common">Indian cobra</name>
    <dbReference type="NCBI Taxonomy" id="35670"/>
    <lineage>
        <taxon>Eukaryota</taxon>
        <taxon>Metazoa</taxon>
        <taxon>Chordata</taxon>
        <taxon>Craniata</taxon>
        <taxon>Vertebrata</taxon>
        <taxon>Euteleostomi</taxon>
        <taxon>Lepidosauria</taxon>
        <taxon>Squamata</taxon>
        <taxon>Bifurcata</taxon>
        <taxon>Unidentata</taxon>
        <taxon>Episquamata</taxon>
        <taxon>Toxicofera</taxon>
        <taxon>Serpentes</taxon>
        <taxon>Colubroidea</taxon>
        <taxon>Elapidae</taxon>
        <taxon>Elapinae</taxon>
        <taxon>Naja</taxon>
    </lineage>
</organism>
<reference evidence="15" key="1">
    <citation type="submission" date="2025-08" db="UniProtKB">
        <authorList>
            <consortium name="Ensembl"/>
        </authorList>
    </citation>
    <scope>IDENTIFICATION</scope>
</reference>
<dbReference type="InterPro" id="IPR055424">
    <property type="entry name" value="Ig_TMEM132_6th"/>
</dbReference>
<feature type="region of interest" description="Disordered" evidence="6">
    <location>
        <begin position="823"/>
        <end position="855"/>
    </location>
</feature>
<dbReference type="Pfam" id="PF23481">
    <property type="entry name" value="Ig_TMEM132_2nd"/>
    <property type="match status" value="1"/>
</dbReference>
<evidence type="ECO:0000313" key="15">
    <source>
        <dbReference type="Ensembl" id="ENSNNAP00000025520.1"/>
    </source>
</evidence>
<keyword evidence="16" id="KW-1185">Reference proteome</keyword>
<feature type="domain" description="Transmembrane protein TMEM132 fifth" evidence="13">
    <location>
        <begin position="383"/>
        <end position="515"/>
    </location>
</feature>
<feature type="domain" description="Transmembrane protein TMEM132 cohesin-like" evidence="11">
    <location>
        <begin position="186"/>
        <end position="228"/>
    </location>
</feature>
<dbReference type="Proteomes" id="UP000694559">
    <property type="component" value="Unplaced"/>
</dbReference>
<evidence type="ECO:0000256" key="2">
    <source>
        <dbReference type="ARBA" id="ARBA00006166"/>
    </source>
</evidence>
<evidence type="ECO:0000259" key="8">
    <source>
        <dbReference type="Pfam" id="PF15705"/>
    </source>
</evidence>
<dbReference type="AlphaFoldDB" id="A0A8C6YAN2"/>
<feature type="domain" description="Transmembrane protein TMEM132 N-terminal" evidence="8">
    <location>
        <begin position="35"/>
        <end position="97"/>
    </location>
</feature>
<evidence type="ECO:0000256" key="3">
    <source>
        <dbReference type="ARBA" id="ARBA00022692"/>
    </source>
</evidence>
<reference evidence="15" key="2">
    <citation type="submission" date="2025-09" db="UniProtKB">
        <authorList>
            <consortium name="Ensembl"/>
        </authorList>
    </citation>
    <scope>IDENTIFICATION</scope>
</reference>